<evidence type="ECO:0000259" key="14">
    <source>
        <dbReference type="Pfam" id="PF02163"/>
    </source>
</evidence>
<comment type="subcellular location">
    <subcellularLocation>
        <location evidence="2">Cell membrane</location>
        <topology evidence="2">Multi-pass membrane protein</topology>
    </subcellularLocation>
</comment>
<dbReference type="InterPro" id="IPR044537">
    <property type="entry name" value="Rip2-like"/>
</dbReference>
<feature type="domain" description="Peptidase M50" evidence="14">
    <location>
        <begin position="124"/>
        <end position="180"/>
    </location>
</feature>
<dbReference type="Proteomes" id="UP000177486">
    <property type="component" value="Unassembled WGS sequence"/>
</dbReference>
<feature type="transmembrane region" description="Helical" evidence="13">
    <location>
        <begin position="50"/>
        <end position="73"/>
    </location>
</feature>
<evidence type="ECO:0000256" key="3">
    <source>
        <dbReference type="ARBA" id="ARBA00007931"/>
    </source>
</evidence>
<evidence type="ECO:0000256" key="12">
    <source>
        <dbReference type="ARBA" id="ARBA00023136"/>
    </source>
</evidence>
<evidence type="ECO:0000256" key="10">
    <source>
        <dbReference type="ARBA" id="ARBA00022989"/>
    </source>
</evidence>
<evidence type="ECO:0000256" key="7">
    <source>
        <dbReference type="ARBA" id="ARBA00022723"/>
    </source>
</evidence>
<evidence type="ECO:0000256" key="8">
    <source>
        <dbReference type="ARBA" id="ARBA00022801"/>
    </source>
</evidence>
<dbReference type="InterPro" id="IPR052348">
    <property type="entry name" value="Metallopeptidase_M50B"/>
</dbReference>
<dbReference type="GO" id="GO:0046872">
    <property type="term" value="F:metal ion binding"/>
    <property type="evidence" value="ECO:0007669"/>
    <property type="project" value="UniProtKB-KW"/>
</dbReference>
<keyword evidence="8" id="KW-0378">Hydrolase</keyword>
<feature type="transmembrane region" description="Helical" evidence="13">
    <location>
        <begin position="174"/>
        <end position="198"/>
    </location>
</feature>
<evidence type="ECO:0000256" key="4">
    <source>
        <dbReference type="ARBA" id="ARBA00022475"/>
    </source>
</evidence>
<keyword evidence="12 13" id="KW-0472">Membrane</keyword>
<dbReference type="CDD" id="cd06158">
    <property type="entry name" value="S2P-M50_like_1"/>
    <property type="match status" value="1"/>
</dbReference>
<organism evidence="15 16">
    <name type="scientific">Candidatus Niyogibacteria bacterium RIFCSPLOWO2_01_FULL_45_48</name>
    <dbReference type="NCBI Taxonomy" id="1801724"/>
    <lineage>
        <taxon>Bacteria</taxon>
        <taxon>Candidatus Niyogiibacteriota</taxon>
    </lineage>
</organism>
<comment type="similarity">
    <text evidence="3">Belongs to the peptidase M50B family.</text>
</comment>
<protein>
    <recommendedName>
        <fullName evidence="14">Peptidase M50 domain-containing protein</fullName>
    </recommendedName>
</protein>
<evidence type="ECO:0000313" key="16">
    <source>
        <dbReference type="Proteomes" id="UP000177486"/>
    </source>
</evidence>
<evidence type="ECO:0000256" key="9">
    <source>
        <dbReference type="ARBA" id="ARBA00022833"/>
    </source>
</evidence>
<dbReference type="AlphaFoldDB" id="A0A1G2EW65"/>
<keyword evidence="9" id="KW-0862">Zinc</keyword>
<keyword evidence="11" id="KW-0482">Metalloprotease</keyword>
<dbReference type="GO" id="GO:0005886">
    <property type="term" value="C:plasma membrane"/>
    <property type="evidence" value="ECO:0007669"/>
    <property type="project" value="UniProtKB-SubCell"/>
</dbReference>
<gene>
    <name evidence="15" type="ORF">A2931_03930</name>
</gene>
<proteinExistence type="inferred from homology"/>
<keyword evidence="7" id="KW-0479">Metal-binding</keyword>
<evidence type="ECO:0000256" key="6">
    <source>
        <dbReference type="ARBA" id="ARBA00022692"/>
    </source>
</evidence>
<comment type="caution">
    <text evidence="15">The sequence shown here is derived from an EMBL/GenBank/DDBJ whole genome shotgun (WGS) entry which is preliminary data.</text>
</comment>
<dbReference type="GO" id="GO:0006508">
    <property type="term" value="P:proteolysis"/>
    <property type="evidence" value="ECO:0007669"/>
    <property type="project" value="UniProtKB-KW"/>
</dbReference>
<reference evidence="15 16" key="1">
    <citation type="journal article" date="2016" name="Nat. Commun.">
        <title>Thousands of microbial genomes shed light on interconnected biogeochemical processes in an aquifer system.</title>
        <authorList>
            <person name="Anantharaman K."/>
            <person name="Brown C.T."/>
            <person name="Hug L.A."/>
            <person name="Sharon I."/>
            <person name="Castelle C.J."/>
            <person name="Probst A.J."/>
            <person name="Thomas B.C."/>
            <person name="Singh A."/>
            <person name="Wilkins M.J."/>
            <person name="Karaoz U."/>
            <person name="Brodie E.L."/>
            <person name="Williams K.H."/>
            <person name="Hubbard S.S."/>
            <person name="Banfield J.F."/>
        </authorList>
    </citation>
    <scope>NUCLEOTIDE SEQUENCE [LARGE SCALE GENOMIC DNA]</scope>
</reference>
<evidence type="ECO:0000313" key="15">
    <source>
        <dbReference type="EMBL" id="OGZ30046.1"/>
    </source>
</evidence>
<evidence type="ECO:0000256" key="13">
    <source>
        <dbReference type="SAM" id="Phobius"/>
    </source>
</evidence>
<dbReference type="EMBL" id="MHMQ01000027">
    <property type="protein sequence ID" value="OGZ30046.1"/>
    <property type="molecule type" value="Genomic_DNA"/>
</dbReference>
<keyword evidence="6 13" id="KW-0812">Transmembrane</keyword>
<keyword evidence="10 13" id="KW-1133">Transmembrane helix</keyword>
<accession>A0A1G2EW65</accession>
<evidence type="ECO:0000256" key="2">
    <source>
        <dbReference type="ARBA" id="ARBA00004651"/>
    </source>
</evidence>
<name>A0A1G2EW65_9BACT</name>
<dbReference type="GO" id="GO:0008237">
    <property type="term" value="F:metallopeptidase activity"/>
    <property type="evidence" value="ECO:0007669"/>
    <property type="project" value="UniProtKB-KW"/>
</dbReference>
<keyword evidence="4" id="KW-1003">Cell membrane</keyword>
<evidence type="ECO:0000256" key="5">
    <source>
        <dbReference type="ARBA" id="ARBA00022670"/>
    </source>
</evidence>
<evidence type="ECO:0000256" key="1">
    <source>
        <dbReference type="ARBA" id="ARBA00001947"/>
    </source>
</evidence>
<feature type="transmembrane region" description="Helical" evidence="13">
    <location>
        <begin position="93"/>
        <end position="113"/>
    </location>
</feature>
<dbReference type="InterPro" id="IPR008915">
    <property type="entry name" value="Peptidase_M50"/>
</dbReference>
<dbReference type="Pfam" id="PF02163">
    <property type="entry name" value="Peptidase_M50"/>
    <property type="match status" value="1"/>
</dbReference>
<feature type="transmembrane region" description="Helical" evidence="13">
    <location>
        <begin position="125"/>
        <end position="145"/>
    </location>
</feature>
<evidence type="ECO:0000256" key="11">
    <source>
        <dbReference type="ARBA" id="ARBA00023049"/>
    </source>
</evidence>
<comment type="cofactor">
    <cofactor evidence="1">
        <name>Zn(2+)</name>
        <dbReference type="ChEBI" id="CHEBI:29105"/>
    </cofactor>
</comment>
<dbReference type="PANTHER" id="PTHR35864">
    <property type="entry name" value="ZINC METALLOPROTEASE MJ0611-RELATED"/>
    <property type="match status" value="1"/>
</dbReference>
<dbReference type="PANTHER" id="PTHR35864:SF1">
    <property type="entry name" value="ZINC METALLOPROTEASE YWHC-RELATED"/>
    <property type="match status" value="1"/>
</dbReference>
<feature type="transmembrane region" description="Helical" evidence="13">
    <location>
        <begin position="6"/>
        <end position="29"/>
    </location>
</feature>
<sequence length="207" mass="23036">MQVVDFIFSIAVLIMSVVIHEVSHGYMAYSLGDPTAKHEGRLTLNPLKHLDPFGSVLLPAIMVILKTGFIIGWAKPVPYNPYNLKNQRWGPAAVAVAGPASNVLIALIFGLLLRFGGSVFLPEGSVQILSVIVFINLLLAVFNLIPIPPLDGSKIFFAFIGRIWPDLEYFMEQWGFVILIFFIFFLFRFVFPVVLLLFRLITGAGLI</sequence>
<keyword evidence="5" id="KW-0645">Protease</keyword>